<gene>
    <name evidence="2" type="ORF">IFR04_012827</name>
</gene>
<evidence type="ECO:0008006" key="4">
    <source>
        <dbReference type="Google" id="ProtNLM"/>
    </source>
</evidence>
<feature type="region of interest" description="Disordered" evidence="1">
    <location>
        <begin position="77"/>
        <end position="121"/>
    </location>
</feature>
<feature type="region of interest" description="Disordered" evidence="1">
    <location>
        <begin position="27"/>
        <end position="46"/>
    </location>
</feature>
<name>A0A8H7T849_9HELO</name>
<dbReference type="PANTHER" id="PTHR28110:SF1">
    <property type="entry name" value="TRANSMEMBRANE PROTEIN"/>
    <property type="match status" value="1"/>
</dbReference>
<feature type="compositionally biased region" description="Pro residues" evidence="1">
    <location>
        <begin position="166"/>
        <end position="176"/>
    </location>
</feature>
<sequence length="301" mass="33258">MFSSPQPRSQPSHLIIVCCHAIYTGPSTPPHSSPSPSQGISNTDPSHRSNWLLAPFQIDEVPTFTQHIQAGLKLLASSSSTSPDPNPDSTPDSVLDPNPSSDSNLPQDSDSDPNSSSFLVFSGSKTRPEINKSEARSYLDYSLANSCWGILPRITTKTTTTTSIPCPSPNPSPSPILNPSSLKQDPLAFQLQERILLEEQALDSYHNILFSLLLFWKTTLKWPEKVTIISHAFKRARFMELHIPALLFPGSRVQFVGIDPLYMQAEVDGRENEGYDAERAEEVRRGERERGFGVWVADSLG</sequence>
<evidence type="ECO:0000313" key="2">
    <source>
        <dbReference type="EMBL" id="KAG4414051.1"/>
    </source>
</evidence>
<dbReference type="InterPro" id="IPR055323">
    <property type="entry name" value="C57A10.07/YOR238W"/>
</dbReference>
<dbReference type="PANTHER" id="PTHR28110">
    <property type="entry name" value="TRANSMEMBRANE PROTEIN"/>
    <property type="match status" value="1"/>
</dbReference>
<feature type="compositionally biased region" description="Low complexity" evidence="1">
    <location>
        <begin position="77"/>
        <end position="117"/>
    </location>
</feature>
<accession>A0A8H7T849</accession>
<dbReference type="Proteomes" id="UP000664132">
    <property type="component" value="Unassembled WGS sequence"/>
</dbReference>
<proteinExistence type="predicted"/>
<protein>
    <recommendedName>
        <fullName evidence="4">DUF218 domain-containing protein</fullName>
    </recommendedName>
</protein>
<reference evidence="2" key="1">
    <citation type="submission" date="2021-02" db="EMBL/GenBank/DDBJ databases">
        <title>Genome sequence Cadophora malorum strain M34.</title>
        <authorList>
            <person name="Stefanovic E."/>
            <person name="Vu D."/>
            <person name="Scully C."/>
            <person name="Dijksterhuis J."/>
            <person name="Roader J."/>
            <person name="Houbraken J."/>
        </authorList>
    </citation>
    <scope>NUCLEOTIDE SEQUENCE</scope>
    <source>
        <strain evidence="2">M34</strain>
    </source>
</reference>
<feature type="non-terminal residue" evidence="2">
    <location>
        <position position="301"/>
    </location>
</feature>
<evidence type="ECO:0000313" key="3">
    <source>
        <dbReference type="Proteomes" id="UP000664132"/>
    </source>
</evidence>
<keyword evidence="3" id="KW-1185">Reference proteome</keyword>
<feature type="region of interest" description="Disordered" evidence="1">
    <location>
        <begin position="159"/>
        <end position="179"/>
    </location>
</feature>
<evidence type="ECO:0000256" key="1">
    <source>
        <dbReference type="SAM" id="MobiDB-lite"/>
    </source>
</evidence>
<dbReference type="AlphaFoldDB" id="A0A8H7T849"/>
<organism evidence="2 3">
    <name type="scientific">Cadophora malorum</name>
    <dbReference type="NCBI Taxonomy" id="108018"/>
    <lineage>
        <taxon>Eukaryota</taxon>
        <taxon>Fungi</taxon>
        <taxon>Dikarya</taxon>
        <taxon>Ascomycota</taxon>
        <taxon>Pezizomycotina</taxon>
        <taxon>Leotiomycetes</taxon>
        <taxon>Helotiales</taxon>
        <taxon>Ploettnerulaceae</taxon>
        <taxon>Cadophora</taxon>
    </lineage>
</organism>
<dbReference type="EMBL" id="JAFJYH010000284">
    <property type="protein sequence ID" value="KAG4414051.1"/>
    <property type="molecule type" value="Genomic_DNA"/>
</dbReference>
<comment type="caution">
    <text evidence="2">The sequence shown here is derived from an EMBL/GenBank/DDBJ whole genome shotgun (WGS) entry which is preliminary data.</text>
</comment>
<dbReference type="OrthoDB" id="4347at2759"/>
<dbReference type="GO" id="GO:0005737">
    <property type="term" value="C:cytoplasm"/>
    <property type="evidence" value="ECO:0007669"/>
    <property type="project" value="TreeGrafter"/>
</dbReference>